<keyword evidence="3" id="KW-0805">Transcription regulation</keyword>
<dbReference type="RefSeq" id="WP_203743407.1">
    <property type="nucleotide sequence ID" value="NZ_BAAAUC010000054.1"/>
</dbReference>
<dbReference type="Proteomes" id="UP000619479">
    <property type="component" value="Unassembled WGS sequence"/>
</dbReference>
<gene>
    <name evidence="9" type="primary">rpoE_5</name>
    <name evidence="9" type="ORF">Acy02nite_44510</name>
</gene>
<evidence type="ECO:0000313" key="10">
    <source>
        <dbReference type="Proteomes" id="UP000619479"/>
    </source>
</evidence>
<evidence type="ECO:0000256" key="2">
    <source>
        <dbReference type="ARBA" id="ARBA00011344"/>
    </source>
</evidence>
<dbReference type="NCBIfam" id="NF007214">
    <property type="entry name" value="PRK09636.1"/>
    <property type="match status" value="1"/>
</dbReference>
<dbReference type="InterPro" id="IPR032710">
    <property type="entry name" value="NTF2-like_dom_sf"/>
</dbReference>
<dbReference type="Gene3D" id="1.10.1740.10">
    <property type="match status" value="1"/>
</dbReference>
<reference evidence="9" key="1">
    <citation type="submission" date="2021-01" db="EMBL/GenBank/DDBJ databases">
        <title>Whole genome shotgun sequence of Actinoplanes cyaneus NBRC 14990.</title>
        <authorList>
            <person name="Komaki H."/>
            <person name="Tamura T."/>
        </authorList>
    </citation>
    <scope>NUCLEOTIDE SEQUENCE</scope>
    <source>
        <strain evidence="9">NBRC 14990</strain>
    </source>
</reference>
<comment type="similarity">
    <text evidence="1">Belongs to the sigma-70 factor family. ECF subfamily.</text>
</comment>
<dbReference type="Gene3D" id="3.10.450.50">
    <property type="match status" value="1"/>
</dbReference>
<dbReference type="AlphaFoldDB" id="A0A919IIC0"/>
<keyword evidence="10" id="KW-1185">Reference proteome</keyword>
<comment type="subunit">
    <text evidence="2">Interacts transiently with the RNA polymerase catalytic core formed by RpoA, RpoB, RpoC and RpoZ (2 alpha, 1 beta, 1 beta' and 1 omega subunit) to form the RNA polymerase holoenzyme that can initiate transcription.</text>
</comment>
<dbReference type="Pfam" id="PF08281">
    <property type="entry name" value="Sigma70_r4_2"/>
    <property type="match status" value="1"/>
</dbReference>
<dbReference type="InterPro" id="IPR013324">
    <property type="entry name" value="RNA_pol_sigma_r3/r4-like"/>
</dbReference>
<evidence type="ECO:0000256" key="1">
    <source>
        <dbReference type="ARBA" id="ARBA00010641"/>
    </source>
</evidence>
<dbReference type="PANTHER" id="PTHR30173">
    <property type="entry name" value="SIGMA 19 FACTOR"/>
    <property type="match status" value="1"/>
</dbReference>
<keyword evidence="5" id="KW-0804">Transcription</keyword>
<dbReference type="InterPro" id="IPR007627">
    <property type="entry name" value="RNA_pol_sigma70_r2"/>
</dbReference>
<dbReference type="SUPFAM" id="SSF88659">
    <property type="entry name" value="Sigma3 and sigma4 domains of RNA polymerase sigma factors"/>
    <property type="match status" value="1"/>
</dbReference>
<organism evidence="9 10">
    <name type="scientific">Actinoplanes cyaneus</name>
    <dbReference type="NCBI Taxonomy" id="52696"/>
    <lineage>
        <taxon>Bacteria</taxon>
        <taxon>Bacillati</taxon>
        <taxon>Actinomycetota</taxon>
        <taxon>Actinomycetes</taxon>
        <taxon>Micromonosporales</taxon>
        <taxon>Micromonosporaceae</taxon>
        <taxon>Actinoplanes</taxon>
    </lineage>
</organism>
<accession>A0A919IIC0</accession>
<dbReference type="InterPro" id="IPR036388">
    <property type="entry name" value="WH-like_DNA-bd_sf"/>
</dbReference>
<name>A0A919IIC0_9ACTN</name>
<dbReference type="InterPro" id="IPR014284">
    <property type="entry name" value="RNA_pol_sigma-70_dom"/>
</dbReference>
<feature type="domain" description="SnoaL-like" evidence="8">
    <location>
        <begin position="176"/>
        <end position="277"/>
    </location>
</feature>
<evidence type="ECO:0000259" key="7">
    <source>
        <dbReference type="Pfam" id="PF08281"/>
    </source>
</evidence>
<dbReference type="InterPro" id="IPR013325">
    <property type="entry name" value="RNA_pol_sigma_r2"/>
</dbReference>
<proteinExistence type="inferred from homology"/>
<dbReference type="Pfam" id="PF04542">
    <property type="entry name" value="Sigma70_r2"/>
    <property type="match status" value="1"/>
</dbReference>
<keyword evidence="4" id="KW-0731">Sigma factor</keyword>
<evidence type="ECO:0000259" key="6">
    <source>
        <dbReference type="Pfam" id="PF04542"/>
    </source>
</evidence>
<dbReference type="GO" id="GO:0003677">
    <property type="term" value="F:DNA binding"/>
    <property type="evidence" value="ECO:0007669"/>
    <property type="project" value="InterPro"/>
</dbReference>
<dbReference type="Gene3D" id="1.10.10.10">
    <property type="entry name" value="Winged helix-like DNA-binding domain superfamily/Winged helix DNA-binding domain"/>
    <property type="match status" value="1"/>
</dbReference>
<feature type="domain" description="RNA polymerase sigma-70 region 2" evidence="6">
    <location>
        <begin position="9"/>
        <end position="70"/>
    </location>
</feature>
<dbReference type="SUPFAM" id="SSF88946">
    <property type="entry name" value="Sigma2 domain of RNA polymerase sigma factors"/>
    <property type="match status" value="1"/>
</dbReference>
<evidence type="ECO:0000256" key="4">
    <source>
        <dbReference type="ARBA" id="ARBA00023082"/>
    </source>
</evidence>
<dbReference type="GO" id="GO:0006352">
    <property type="term" value="P:DNA-templated transcription initiation"/>
    <property type="evidence" value="ECO:0007669"/>
    <property type="project" value="InterPro"/>
</dbReference>
<dbReference type="Pfam" id="PF12680">
    <property type="entry name" value="SnoaL_2"/>
    <property type="match status" value="1"/>
</dbReference>
<evidence type="ECO:0000256" key="3">
    <source>
        <dbReference type="ARBA" id="ARBA00023015"/>
    </source>
</evidence>
<dbReference type="InterPro" id="IPR037401">
    <property type="entry name" value="SnoaL-like"/>
</dbReference>
<sequence length="294" mass="31548">MPSSAASEFEAHRSHLTAVAFRMLGNRSEAEDAVQEAWLRFAQAEEIRDVRGWLTTVTARICLDQLTSARVRRTSYTGEWLPAFAVDPDADPALSAERSDQVGIALLVVLERLTPEQRVAFVLHDAFGVPFEEVAAVLDTTPAAARQHASRGRKAAAEGGIRHSAGVAEQRRVLSAFLVAAQSGDVRALAAVLAPDVVAISDGGGVVRAALRPVHGWEKVARFFHGLISRRMDEVRDLTVEPVLVEGDAGVLVRGVWPDGSPVLSVLTAAVEDGRITGLFVQQNPEKVLLGDLG</sequence>
<evidence type="ECO:0000256" key="5">
    <source>
        <dbReference type="ARBA" id="ARBA00023163"/>
    </source>
</evidence>
<dbReference type="InterPro" id="IPR013249">
    <property type="entry name" value="RNA_pol_sigma70_r4_t2"/>
</dbReference>
<evidence type="ECO:0000313" key="9">
    <source>
        <dbReference type="EMBL" id="GID66570.1"/>
    </source>
</evidence>
<evidence type="ECO:0000259" key="8">
    <source>
        <dbReference type="Pfam" id="PF12680"/>
    </source>
</evidence>
<dbReference type="EMBL" id="BOMH01000033">
    <property type="protein sequence ID" value="GID66570.1"/>
    <property type="molecule type" value="Genomic_DNA"/>
</dbReference>
<feature type="domain" description="RNA polymerase sigma factor 70 region 4 type 2" evidence="7">
    <location>
        <begin position="105"/>
        <end position="155"/>
    </location>
</feature>
<comment type="caution">
    <text evidence="9">The sequence shown here is derived from an EMBL/GenBank/DDBJ whole genome shotgun (WGS) entry which is preliminary data.</text>
</comment>
<protein>
    <submittedName>
        <fullName evidence="9">RNA polymerase sigma factor SigJ</fullName>
    </submittedName>
</protein>
<dbReference type="NCBIfam" id="TIGR02937">
    <property type="entry name" value="sigma70-ECF"/>
    <property type="match status" value="1"/>
</dbReference>
<dbReference type="PANTHER" id="PTHR30173:SF43">
    <property type="entry name" value="ECF RNA POLYMERASE SIGMA FACTOR SIGI-RELATED"/>
    <property type="match status" value="1"/>
</dbReference>
<dbReference type="InterPro" id="IPR052704">
    <property type="entry name" value="ECF_Sigma-70_Domain"/>
</dbReference>
<dbReference type="GO" id="GO:0016987">
    <property type="term" value="F:sigma factor activity"/>
    <property type="evidence" value="ECO:0007669"/>
    <property type="project" value="UniProtKB-KW"/>
</dbReference>
<dbReference type="SUPFAM" id="SSF54427">
    <property type="entry name" value="NTF2-like"/>
    <property type="match status" value="1"/>
</dbReference>